<comment type="caution">
    <text evidence="1">The sequence shown here is derived from an EMBL/GenBank/DDBJ whole genome shotgun (WGS) entry which is preliminary data.</text>
</comment>
<sequence length="51" mass="6223">MGILEVARENKLNLEEAKQDELVREHLHNLIQKGLVEQRWHKYRLIKNYLL</sequence>
<evidence type="ECO:0000313" key="1">
    <source>
        <dbReference type="EMBL" id="MDC3424226.1"/>
    </source>
</evidence>
<organism evidence="1 2">
    <name type="scientific">Terrihalobacillus insolitus</name>
    <dbReference type="NCBI Taxonomy" id="2950438"/>
    <lineage>
        <taxon>Bacteria</taxon>
        <taxon>Bacillati</taxon>
        <taxon>Bacillota</taxon>
        <taxon>Bacilli</taxon>
        <taxon>Bacillales</taxon>
        <taxon>Bacillaceae</taxon>
        <taxon>Terrihalobacillus</taxon>
    </lineage>
</organism>
<dbReference type="AlphaFoldDB" id="A0A9X4ALG6"/>
<dbReference type="RefSeq" id="WP_272436030.1">
    <property type="nucleotide sequence ID" value="NZ_JAMQKB010000005.1"/>
</dbReference>
<accession>A0A9X4ALG6</accession>
<reference evidence="1" key="1">
    <citation type="submission" date="2022-06" db="EMBL/GenBank/DDBJ databases">
        <title>Aquibacillus sp. a new bacterium isolated from soil saline samples.</title>
        <authorList>
            <person name="Galisteo C."/>
            <person name="De La Haba R."/>
            <person name="Sanchez-Porro C."/>
            <person name="Ventosa A."/>
        </authorList>
    </citation>
    <scope>NUCLEOTIDE SEQUENCE</scope>
    <source>
        <strain evidence="1">3ASR75-11</strain>
    </source>
</reference>
<dbReference type="EMBL" id="JAMQKB010000005">
    <property type="protein sequence ID" value="MDC3424226.1"/>
    <property type="molecule type" value="Genomic_DNA"/>
</dbReference>
<name>A0A9X4ALG6_9BACI</name>
<evidence type="ECO:0000313" key="2">
    <source>
        <dbReference type="Proteomes" id="UP001145050"/>
    </source>
</evidence>
<gene>
    <name evidence="1" type="ORF">NC797_06855</name>
</gene>
<dbReference type="Proteomes" id="UP001145050">
    <property type="component" value="Unassembled WGS sequence"/>
</dbReference>
<protein>
    <submittedName>
        <fullName evidence="1">Uncharacterized protein</fullName>
    </submittedName>
</protein>
<proteinExistence type="predicted"/>
<keyword evidence="2" id="KW-1185">Reference proteome</keyword>